<sequence>MKTRPRWRSSPGVFFLLFAVSSLLGLVSGRAQAPFLSRSSNQPETFDTVYPANYALDFPNLPESDPMNDVQVELPPGIDVLTNPEILDYQAALKSDMPSRTPAEYDSEEGNRIADFQNTPQSMALFGNDYASNSEVVLSNAGHPIFYDLSRTVGSFGLNETPLVTEMPLIPEPGTTLDKPIAPRAKWGPWRMALDVMGSSSVFYNVFGSTKNPQSDMVYALNPRFYLEAGTKGFFRLSYAPSFLRYSKFKDLDSDNQNLSVSVTYPFSKLRTGASFSYLTQSGLFLNNPSGQGQQDTALASLSASYPLTTKANIALGWMGVLQQNDPGGRKTENTATLGMSYTPGAKAVFGGLVRLGSIQAPAGDQNFFGLQGEAAYRWDFHWRFSARAGVDCRFLDPPPYGQSSPMLTPVFDLNASYHWTANATALLRFYRFVGTDTFTSVSMDIQTGAELGFLLRAYRKTDVKFLMTVGYTEMFAEEESGEQNYAFVQGGVSVSYTVMKWADVVLFGNVQQRFQDDQGLNYLSGTLGLGLNLKF</sequence>
<protein>
    <submittedName>
        <fullName evidence="1">Uncharacterized protein</fullName>
    </submittedName>
</protein>
<keyword evidence="2" id="KW-1185">Reference proteome</keyword>
<comment type="caution">
    <text evidence="1">The sequence shown here is derived from an EMBL/GenBank/DDBJ whole genome shotgun (WGS) entry which is preliminary data.</text>
</comment>
<dbReference type="InParanoid" id="A0A146GCR5"/>
<proteinExistence type="predicted"/>
<dbReference type="SUPFAM" id="SSF56935">
    <property type="entry name" value="Porins"/>
    <property type="match status" value="1"/>
</dbReference>
<organism evidence="1 2">
    <name type="scientific">Terrimicrobium sacchariphilum</name>
    <dbReference type="NCBI Taxonomy" id="690879"/>
    <lineage>
        <taxon>Bacteria</taxon>
        <taxon>Pseudomonadati</taxon>
        <taxon>Verrucomicrobiota</taxon>
        <taxon>Terrimicrobiia</taxon>
        <taxon>Terrimicrobiales</taxon>
        <taxon>Terrimicrobiaceae</taxon>
        <taxon>Terrimicrobium</taxon>
    </lineage>
</organism>
<dbReference type="EMBL" id="BDCO01000003">
    <property type="protein sequence ID" value="GAT35355.1"/>
    <property type="molecule type" value="Genomic_DNA"/>
</dbReference>
<name>A0A146GCR5_TERSA</name>
<accession>A0A146GCR5</accession>
<dbReference type="AlphaFoldDB" id="A0A146GCR5"/>
<evidence type="ECO:0000313" key="2">
    <source>
        <dbReference type="Proteomes" id="UP000076023"/>
    </source>
</evidence>
<dbReference type="RefSeq" id="WP_075081173.1">
    <property type="nucleotide sequence ID" value="NZ_BDCO01000003.1"/>
</dbReference>
<evidence type="ECO:0000313" key="1">
    <source>
        <dbReference type="EMBL" id="GAT35355.1"/>
    </source>
</evidence>
<gene>
    <name evidence="1" type="ORF">TSACC_3420</name>
</gene>
<dbReference type="STRING" id="690879.TSACC_3420"/>
<reference evidence="2" key="1">
    <citation type="journal article" date="2017" name="Genome Announc.">
        <title>Draft Genome Sequence of Terrimicrobium sacchariphilum NM-5T, a Facultative Anaerobic Soil Bacterium of the Class Spartobacteria.</title>
        <authorList>
            <person name="Qiu Y.L."/>
            <person name="Tourlousse D.M."/>
            <person name="Matsuura N."/>
            <person name="Ohashi A."/>
            <person name="Sekiguchi Y."/>
        </authorList>
    </citation>
    <scope>NUCLEOTIDE SEQUENCE [LARGE SCALE GENOMIC DNA]</scope>
    <source>
        <strain evidence="2">NM-5</strain>
    </source>
</reference>
<dbReference type="Proteomes" id="UP000076023">
    <property type="component" value="Unassembled WGS sequence"/>
</dbReference>